<protein>
    <submittedName>
        <fullName evidence="1">Uncharacterized protein</fullName>
    </submittedName>
</protein>
<sequence length="102" mass="11603">MVELHGKLLIADFSNYKLKVLDQSKQEVGPVCFRGESPCTESSEFTEHPASLLNIDDVIYVGLRKNIYKLSGNNLPCPYHNISAELPLYSQTVQVKWPRGHW</sequence>
<evidence type="ECO:0000313" key="1">
    <source>
        <dbReference type="EMBL" id="KAF6023479.1"/>
    </source>
</evidence>
<name>A0A7J7JB47_BUGNE</name>
<organism evidence="1 2">
    <name type="scientific">Bugula neritina</name>
    <name type="common">Brown bryozoan</name>
    <name type="synonym">Sertularia neritina</name>
    <dbReference type="NCBI Taxonomy" id="10212"/>
    <lineage>
        <taxon>Eukaryota</taxon>
        <taxon>Metazoa</taxon>
        <taxon>Spiralia</taxon>
        <taxon>Lophotrochozoa</taxon>
        <taxon>Bryozoa</taxon>
        <taxon>Gymnolaemata</taxon>
        <taxon>Cheilostomatida</taxon>
        <taxon>Flustrina</taxon>
        <taxon>Buguloidea</taxon>
        <taxon>Bugulidae</taxon>
        <taxon>Bugula</taxon>
    </lineage>
</organism>
<gene>
    <name evidence="1" type="ORF">EB796_018211</name>
</gene>
<proteinExistence type="predicted"/>
<accession>A0A7J7JB47</accession>
<comment type="caution">
    <text evidence="1">The sequence shown here is derived from an EMBL/GenBank/DDBJ whole genome shotgun (WGS) entry which is preliminary data.</text>
</comment>
<dbReference type="AlphaFoldDB" id="A0A7J7JB47"/>
<reference evidence="1" key="1">
    <citation type="submission" date="2020-06" db="EMBL/GenBank/DDBJ databases">
        <title>Draft genome of Bugula neritina, a colonial animal packing powerful symbionts and potential medicines.</title>
        <authorList>
            <person name="Rayko M."/>
        </authorList>
    </citation>
    <scope>NUCLEOTIDE SEQUENCE [LARGE SCALE GENOMIC DNA]</scope>
    <source>
        <strain evidence="1">Kwan_BN1</strain>
    </source>
</reference>
<dbReference type="OrthoDB" id="606096at2759"/>
<dbReference type="Proteomes" id="UP000593567">
    <property type="component" value="Unassembled WGS sequence"/>
</dbReference>
<keyword evidence="2" id="KW-1185">Reference proteome</keyword>
<evidence type="ECO:0000313" key="2">
    <source>
        <dbReference type="Proteomes" id="UP000593567"/>
    </source>
</evidence>
<dbReference type="EMBL" id="VXIV02002708">
    <property type="protein sequence ID" value="KAF6023479.1"/>
    <property type="molecule type" value="Genomic_DNA"/>
</dbReference>